<keyword evidence="2" id="KW-1185">Reference proteome</keyword>
<organism evidence="1 2">
    <name type="scientific">Smallanthus sonchifolius</name>
    <dbReference type="NCBI Taxonomy" id="185202"/>
    <lineage>
        <taxon>Eukaryota</taxon>
        <taxon>Viridiplantae</taxon>
        <taxon>Streptophyta</taxon>
        <taxon>Embryophyta</taxon>
        <taxon>Tracheophyta</taxon>
        <taxon>Spermatophyta</taxon>
        <taxon>Magnoliopsida</taxon>
        <taxon>eudicotyledons</taxon>
        <taxon>Gunneridae</taxon>
        <taxon>Pentapetalae</taxon>
        <taxon>asterids</taxon>
        <taxon>campanulids</taxon>
        <taxon>Asterales</taxon>
        <taxon>Asteraceae</taxon>
        <taxon>Asteroideae</taxon>
        <taxon>Heliantheae alliance</taxon>
        <taxon>Millerieae</taxon>
        <taxon>Smallanthus</taxon>
    </lineage>
</organism>
<evidence type="ECO:0000313" key="1">
    <source>
        <dbReference type="EMBL" id="KAI3676632.1"/>
    </source>
</evidence>
<proteinExistence type="predicted"/>
<reference evidence="2" key="1">
    <citation type="journal article" date="2022" name="Mol. Ecol. Resour.">
        <title>The genomes of chicory, endive, great burdock and yacon provide insights into Asteraceae palaeo-polyploidization history and plant inulin production.</title>
        <authorList>
            <person name="Fan W."/>
            <person name="Wang S."/>
            <person name="Wang H."/>
            <person name="Wang A."/>
            <person name="Jiang F."/>
            <person name="Liu H."/>
            <person name="Zhao H."/>
            <person name="Xu D."/>
            <person name="Zhang Y."/>
        </authorList>
    </citation>
    <scope>NUCLEOTIDE SEQUENCE [LARGE SCALE GENOMIC DNA]</scope>
    <source>
        <strain evidence="2">cv. Yunnan</strain>
    </source>
</reference>
<dbReference type="EMBL" id="CM042046">
    <property type="protein sequence ID" value="KAI3676632.1"/>
    <property type="molecule type" value="Genomic_DNA"/>
</dbReference>
<protein>
    <submittedName>
        <fullName evidence="1">Uncharacterized protein</fullName>
    </submittedName>
</protein>
<dbReference type="Proteomes" id="UP001056120">
    <property type="component" value="Linkage Group LG29"/>
</dbReference>
<reference evidence="1 2" key="2">
    <citation type="journal article" date="2022" name="Mol. Ecol. Resour.">
        <title>The genomes of chicory, endive, great burdock and yacon provide insights into Asteraceae paleo-polyploidization history and plant inulin production.</title>
        <authorList>
            <person name="Fan W."/>
            <person name="Wang S."/>
            <person name="Wang H."/>
            <person name="Wang A."/>
            <person name="Jiang F."/>
            <person name="Liu H."/>
            <person name="Zhao H."/>
            <person name="Xu D."/>
            <person name="Zhang Y."/>
        </authorList>
    </citation>
    <scope>NUCLEOTIDE SEQUENCE [LARGE SCALE GENOMIC DNA]</scope>
    <source>
        <strain evidence="2">cv. Yunnan</strain>
        <tissue evidence="1">Leaves</tissue>
    </source>
</reference>
<comment type="caution">
    <text evidence="1">The sequence shown here is derived from an EMBL/GenBank/DDBJ whole genome shotgun (WGS) entry which is preliminary data.</text>
</comment>
<gene>
    <name evidence="1" type="ORF">L1987_86244</name>
</gene>
<evidence type="ECO:0000313" key="2">
    <source>
        <dbReference type="Proteomes" id="UP001056120"/>
    </source>
</evidence>
<name>A0ACB8XYS6_9ASTR</name>
<accession>A0ACB8XYS6</accession>
<sequence>MSVGLSSLERSSVSKIFDSSPIQIRRYMYNDGVKKKTKNYVLGFISNTVLQSFYITIVVLVHISIFSLEWSALMLTYRFTPLIIGMALKATTLQRTRLKCYRTEVVVGNEQEGDSTHAMSRVNGVDAVTPSSSVVHMDQATSRGR</sequence>